<keyword evidence="1" id="KW-0732">Signal</keyword>
<dbReference type="CDD" id="cd09604">
    <property type="entry name" value="M1_APN_like"/>
    <property type="match status" value="1"/>
</dbReference>
<dbReference type="AlphaFoldDB" id="A0A840TX17"/>
<dbReference type="RefSeq" id="WP_184176986.1">
    <property type="nucleotide sequence ID" value="NZ_JACHGF010000008.1"/>
</dbReference>
<name>A0A840TX17_9BACT</name>
<proteinExistence type="predicted"/>
<accession>A0A840TX17</accession>
<dbReference type="EMBL" id="JACHGF010000008">
    <property type="protein sequence ID" value="MBB5286152.1"/>
    <property type="molecule type" value="Genomic_DNA"/>
</dbReference>
<dbReference type="Pfam" id="PF01433">
    <property type="entry name" value="Peptidase_M1"/>
    <property type="match status" value="1"/>
</dbReference>
<dbReference type="GO" id="GO:0008270">
    <property type="term" value="F:zinc ion binding"/>
    <property type="evidence" value="ECO:0007669"/>
    <property type="project" value="InterPro"/>
</dbReference>
<protein>
    <recommendedName>
        <fullName evidence="2">Peptidase M1 membrane alanine aminopeptidase domain-containing protein</fullName>
    </recommendedName>
</protein>
<evidence type="ECO:0000256" key="1">
    <source>
        <dbReference type="SAM" id="SignalP"/>
    </source>
</evidence>
<feature type="domain" description="Peptidase M1 membrane alanine aminopeptidase" evidence="2">
    <location>
        <begin position="382"/>
        <end position="528"/>
    </location>
</feature>
<comment type="caution">
    <text evidence="3">The sequence shown here is derived from an EMBL/GenBank/DDBJ whole genome shotgun (WGS) entry which is preliminary data.</text>
</comment>
<reference evidence="3 4" key="1">
    <citation type="submission" date="2020-08" db="EMBL/GenBank/DDBJ databases">
        <title>Genomic Encyclopedia of Type Strains, Phase IV (KMG-IV): sequencing the most valuable type-strain genomes for metagenomic binning, comparative biology and taxonomic classification.</title>
        <authorList>
            <person name="Goeker M."/>
        </authorList>
    </citation>
    <scope>NUCLEOTIDE SEQUENCE [LARGE SCALE GENOMIC DNA]</scope>
    <source>
        <strain evidence="3 4">DSM 105074</strain>
    </source>
</reference>
<feature type="signal peptide" evidence="1">
    <location>
        <begin position="1"/>
        <end position="21"/>
    </location>
</feature>
<evidence type="ECO:0000259" key="2">
    <source>
        <dbReference type="Pfam" id="PF01433"/>
    </source>
</evidence>
<evidence type="ECO:0000313" key="3">
    <source>
        <dbReference type="EMBL" id="MBB5286152.1"/>
    </source>
</evidence>
<dbReference type="SUPFAM" id="SSF55486">
    <property type="entry name" value="Metalloproteases ('zincins'), catalytic domain"/>
    <property type="match status" value="1"/>
</dbReference>
<keyword evidence="4" id="KW-1185">Reference proteome</keyword>
<dbReference type="Proteomes" id="UP000557307">
    <property type="component" value="Unassembled WGS sequence"/>
</dbReference>
<dbReference type="InterPro" id="IPR027268">
    <property type="entry name" value="Peptidase_M4/M1_CTD_sf"/>
</dbReference>
<sequence length="623" mass="71319">MKNILLQIFIILLVFSNSSFGQDLPITKNVKEAYRVGTRDISGAPGKLYWQNTGDYNIKIKFDSATRLLNGTVDIEYTNNSNDTLAQLVFKLYPNLYKTDAIRNMYIALKDLGAGVQIESFIIDNEYFDSARYKIIGTNMYVDNKIILPKQKVHITVNYSYILNAGSFIRTGQIDTGAFFIAYFFPRVAVYDDIDGWSEHPYLGKEEFYNDFGDFHVEITVPDYYQVWATGELKNKHEVFTNEIVYRLELAQQSDSIINIITTGDLQNGHVTNKNKDSVNTWIFDAKNVIDFSFCISNHYEWKSTSVIVDSTSKRRAGVDAVFNPNHEAFLPVISYARKTVELISYYFPKIPFPYSHLTVFEGLDAMEYPMMVNILPFKDPADAMELTAHEVFHSLFPFYVANNETKYSFMDEGLATLTEFMFHPLIDSTIPLNYDISPVNLSAGTDEDMPVMTPTPQLYGKARFANKDLKPALAYLYLQEMLGESQFLKALQLYITRWAGKHPTPFDFFNSINAGSGINLNWFWNNWFFEKNVPDLAISNVNNRKLNYSIDISSPGTLAVPIHLTIIYENGSKETITKDISCWANGRKPINLKFKAKMKVKQLVLGNAYDVDINPENNKWTF</sequence>
<evidence type="ECO:0000313" key="4">
    <source>
        <dbReference type="Proteomes" id="UP000557307"/>
    </source>
</evidence>
<dbReference type="Gene3D" id="1.10.390.10">
    <property type="entry name" value="Neutral Protease Domain 2"/>
    <property type="match status" value="1"/>
</dbReference>
<dbReference type="GO" id="GO:0008237">
    <property type="term" value="F:metallopeptidase activity"/>
    <property type="evidence" value="ECO:0007669"/>
    <property type="project" value="InterPro"/>
</dbReference>
<dbReference type="InterPro" id="IPR014782">
    <property type="entry name" value="Peptidase_M1_dom"/>
</dbReference>
<organism evidence="3 4">
    <name type="scientific">Rhabdobacter roseus</name>
    <dbReference type="NCBI Taxonomy" id="1655419"/>
    <lineage>
        <taxon>Bacteria</taxon>
        <taxon>Pseudomonadati</taxon>
        <taxon>Bacteroidota</taxon>
        <taxon>Cytophagia</taxon>
        <taxon>Cytophagales</taxon>
        <taxon>Cytophagaceae</taxon>
        <taxon>Rhabdobacter</taxon>
    </lineage>
</organism>
<feature type="chain" id="PRO_5032465277" description="Peptidase M1 membrane alanine aminopeptidase domain-containing protein" evidence="1">
    <location>
        <begin position="22"/>
        <end position="623"/>
    </location>
</feature>
<gene>
    <name evidence="3" type="ORF">HNQ92_004312</name>
</gene>